<reference evidence="1 2" key="1">
    <citation type="submission" date="2024-02" db="EMBL/GenBank/DDBJ databases">
        <authorList>
            <person name="Chen Y."/>
            <person name="Shah S."/>
            <person name="Dougan E. K."/>
            <person name="Thang M."/>
            <person name="Chan C."/>
        </authorList>
    </citation>
    <scope>NUCLEOTIDE SEQUENCE [LARGE SCALE GENOMIC DNA]</scope>
</reference>
<name>A0ABP0QD52_9DINO</name>
<sequence length="228" mass="26772">VLEHDPASQRKLETLYKLCIKDLLSTERIYQLVQRYTDLSRLFFEDFSKIALGEVEPRFNTEISQVIDRTCADPQDRQILKMFLTFNHSILLTNFFKEPTPGALSFRLDPAIALKDRPTSLYPEIPYGIYLICGRDFMGFHTRFRDVSRGGIRLVLSRDKNTYERNFATLFEECYNLAFTQQYKNKDCLGIEVVVDRRSLGNCVQHMAEDGCLRQKIYSLQRVLWEEE</sequence>
<feature type="non-terminal residue" evidence="1">
    <location>
        <position position="1"/>
    </location>
</feature>
<keyword evidence="2" id="KW-1185">Reference proteome</keyword>
<evidence type="ECO:0000313" key="1">
    <source>
        <dbReference type="EMBL" id="CAK9086157.1"/>
    </source>
</evidence>
<gene>
    <name evidence="1" type="ORF">SCF082_LOCUS40771</name>
</gene>
<proteinExistence type="predicted"/>
<dbReference type="InterPro" id="IPR046346">
    <property type="entry name" value="Aminoacid_DH-like_N_sf"/>
</dbReference>
<dbReference type="SUPFAM" id="SSF53223">
    <property type="entry name" value="Aminoacid dehydrogenase-like, N-terminal domain"/>
    <property type="match status" value="1"/>
</dbReference>
<accession>A0ABP0QD52</accession>
<comment type="caution">
    <text evidence="1">The sequence shown here is derived from an EMBL/GenBank/DDBJ whole genome shotgun (WGS) entry which is preliminary data.</text>
</comment>
<evidence type="ECO:0000313" key="2">
    <source>
        <dbReference type="Proteomes" id="UP001642464"/>
    </source>
</evidence>
<organism evidence="1 2">
    <name type="scientific">Durusdinium trenchii</name>
    <dbReference type="NCBI Taxonomy" id="1381693"/>
    <lineage>
        <taxon>Eukaryota</taxon>
        <taxon>Sar</taxon>
        <taxon>Alveolata</taxon>
        <taxon>Dinophyceae</taxon>
        <taxon>Suessiales</taxon>
        <taxon>Symbiodiniaceae</taxon>
        <taxon>Durusdinium</taxon>
    </lineage>
</organism>
<dbReference type="EMBL" id="CAXAMM010039404">
    <property type="protein sequence ID" value="CAK9086157.1"/>
    <property type="molecule type" value="Genomic_DNA"/>
</dbReference>
<dbReference type="Proteomes" id="UP001642464">
    <property type="component" value="Unassembled WGS sequence"/>
</dbReference>
<protein>
    <submittedName>
        <fullName evidence="1">Glutamate dehydrogenase 2 (NAD-specific glutamate dehydrogenase) (NAD-GDH)</fullName>
    </submittedName>
</protein>